<dbReference type="EMBL" id="ONZG01000030">
    <property type="protein sequence ID" value="SPJ31511.1"/>
    <property type="molecule type" value="Genomic_DNA"/>
</dbReference>
<organism evidence="1 2">
    <name type="scientific">Falsiruegeria mediterranea M17</name>
    <dbReference type="NCBI Taxonomy" id="1200281"/>
    <lineage>
        <taxon>Bacteria</taxon>
        <taxon>Pseudomonadati</taxon>
        <taxon>Pseudomonadota</taxon>
        <taxon>Alphaproteobacteria</taxon>
        <taxon>Rhodobacterales</taxon>
        <taxon>Roseobacteraceae</taxon>
        <taxon>Falsiruegeria</taxon>
    </lineage>
</organism>
<accession>A0A2R8CGG0</accession>
<proteinExistence type="predicted"/>
<evidence type="ECO:0000313" key="2">
    <source>
        <dbReference type="Proteomes" id="UP000244898"/>
    </source>
</evidence>
<gene>
    <name evidence="1" type="ORF">TRM7615_05054</name>
</gene>
<protein>
    <submittedName>
        <fullName evidence="1">Uncharacterized protein</fullName>
    </submittedName>
</protein>
<evidence type="ECO:0000313" key="1">
    <source>
        <dbReference type="EMBL" id="SPJ31511.1"/>
    </source>
</evidence>
<dbReference type="AlphaFoldDB" id="A0A2R8CGG0"/>
<sequence>MRIAADDRVIVHAGAHLKAEHAACIPTHAKAFGIAIAVIGHCPGGGVDHGPLGAPEVDPDGAAAIVQIVAVHTVTTVDLRPGEGPRLQGHVERVVVIGAVEPQTIASERVLHVLNGCGAIGALVDAQAVGRSVQGGHDPGIQIVMEQIGIALPRGHRAKINGVVARPGLDTVPAAHVVAGIQEIIAGTAVELVVAIPAIQQIITVTAVQRVVATVPNQQRRGRRFSTTVMGQHVVVIAPNMFLLQGNTVLFDQHPVICHRCGGGGRSVQIPRGRTDHRAVRVGDCHPGQAEPRDLRQIGQACRCSIKADRLLGGAEQRGKVPGGERSGQLQNMLIDGQGNRGGRNRKVEPLAPLVAERNAGQRQIIQKIVQLGLLGRGQALQPRQQIKGLSGIRQGLQGLGQAAGDRQRLLTAGQGVSRGGHRKGHQLCRGLARLPRATQDDRIERSGCNAAVNRVDQFLQRANRRQATARKNQIIRPTRHGRCQFDQARRQLRNGKRRKVRHLLQGCFIIQRQVFDGVCAISPRLQRRNK</sequence>
<reference evidence="2" key="1">
    <citation type="submission" date="2018-03" db="EMBL/GenBank/DDBJ databases">
        <authorList>
            <person name="Rodrigo-Torres L."/>
            <person name="Arahal R. D."/>
            <person name="Lucena T."/>
        </authorList>
    </citation>
    <scope>NUCLEOTIDE SEQUENCE [LARGE SCALE GENOMIC DNA]</scope>
    <source>
        <strain evidence="2">CECT 7615</strain>
    </source>
</reference>
<dbReference type="Proteomes" id="UP000244898">
    <property type="component" value="Unassembled WGS sequence"/>
</dbReference>
<keyword evidence="2" id="KW-1185">Reference proteome</keyword>
<name>A0A2R8CGG0_9RHOB</name>